<gene>
    <name evidence="1" type="ORF">OE88DRAFT_1222024</name>
</gene>
<evidence type="ECO:0000313" key="2">
    <source>
        <dbReference type="Proteomes" id="UP000305948"/>
    </source>
</evidence>
<proteinExistence type="predicted"/>
<organism evidence="1 2">
    <name type="scientific">Heliocybe sulcata</name>
    <dbReference type="NCBI Taxonomy" id="5364"/>
    <lineage>
        <taxon>Eukaryota</taxon>
        <taxon>Fungi</taxon>
        <taxon>Dikarya</taxon>
        <taxon>Basidiomycota</taxon>
        <taxon>Agaricomycotina</taxon>
        <taxon>Agaricomycetes</taxon>
        <taxon>Gloeophyllales</taxon>
        <taxon>Gloeophyllaceae</taxon>
        <taxon>Heliocybe</taxon>
    </lineage>
</organism>
<sequence>MHGFTHLPHRMQNREALSLLQLWQSRSIARTRAASSIPGNPSMSSRTANHTQITCERQGLIPRTLFDVSAPSYSPHAISRSAWPCESATRRLI</sequence>
<protein>
    <submittedName>
        <fullName evidence="1">Uncharacterized protein</fullName>
    </submittedName>
</protein>
<name>A0A5C3MV83_9AGAM</name>
<accession>A0A5C3MV83</accession>
<reference evidence="1 2" key="1">
    <citation type="journal article" date="2019" name="Nat. Ecol. Evol.">
        <title>Megaphylogeny resolves global patterns of mushroom evolution.</title>
        <authorList>
            <person name="Varga T."/>
            <person name="Krizsan K."/>
            <person name="Foldi C."/>
            <person name="Dima B."/>
            <person name="Sanchez-Garcia M."/>
            <person name="Sanchez-Ramirez S."/>
            <person name="Szollosi G.J."/>
            <person name="Szarkandi J.G."/>
            <person name="Papp V."/>
            <person name="Albert L."/>
            <person name="Andreopoulos W."/>
            <person name="Angelini C."/>
            <person name="Antonin V."/>
            <person name="Barry K.W."/>
            <person name="Bougher N.L."/>
            <person name="Buchanan P."/>
            <person name="Buyck B."/>
            <person name="Bense V."/>
            <person name="Catcheside P."/>
            <person name="Chovatia M."/>
            <person name="Cooper J."/>
            <person name="Damon W."/>
            <person name="Desjardin D."/>
            <person name="Finy P."/>
            <person name="Geml J."/>
            <person name="Haridas S."/>
            <person name="Hughes K."/>
            <person name="Justo A."/>
            <person name="Karasinski D."/>
            <person name="Kautmanova I."/>
            <person name="Kiss B."/>
            <person name="Kocsube S."/>
            <person name="Kotiranta H."/>
            <person name="LaButti K.M."/>
            <person name="Lechner B.E."/>
            <person name="Liimatainen K."/>
            <person name="Lipzen A."/>
            <person name="Lukacs Z."/>
            <person name="Mihaltcheva S."/>
            <person name="Morgado L.N."/>
            <person name="Niskanen T."/>
            <person name="Noordeloos M.E."/>
            <person name="Ohm R.A."/>
            <person name="Ortiz-Santana B."/>
            <person name="Ovrebo C."/>
            <person name="Racz N."/>
            <person name="Riley R."/>
            <person name="Savchenko A."/>
            <person name="Shiryaev A."/>
            <person name="Soop K."/>
            <person name="Spirin V."/>
            <person name="Szebenyi C."/>
            <person name="Tomsovsky M."/>
            <person name="Tulloss R.E."/>
            <person name="Uehling J."/>
            <person name="Grigoriev I.V."/>
            <person name="Vagvolgyi C."/>
            <person name="Papp T."/>
            <person name="Martin F.M."/>
            <person name="Miettinen O."/>
            <person name="Hibbett D.S."/>
            <person name="Nagy L.G."/>
        </authorList>
    </citation>
    <scope>NUCLEOTIDE SEQUENCE [LARGE SCALE GENOMIC DNA]</scope>
    <source>
        <strain evidence="1 2">OMC1185</strain>
    </source>
</reference>
<dbReference type="AlphaFoldDB" id="A0A5C3MV83"/>
<dbReference type="Proteomes" id="UP000305948">
    <property type="component" value="Unassembled WGS sequence"/>
</dbReference>
<evidence type="ECO:0000313" key="1">
    <source>
        <dbReference type="EMBL" id="TFK45331.1"/>
    </source>
</evidence>
<keyword evidence="2" id="KW-1185">Reference proteome</keyword>
<dbReference type="EMBL" id="ML213546">
    <property type="protein sequence ID" value="TFK45331.1"/>
    <property type="molecule type" value="Genomic_DNA"/>
</dbReference>